<dbReference type="EMBL" id="JNFF01000109">
    <property type="protein sequence ID" value="KEQ28736.1"/>
    <property type="molecule type" value="Genomic_DNA"/>
</dbReference>
<dbReference type="SUPFAM" id="SSF46689">
    <property type="entry name" value="Homeodomain-like"/>
    <property type="match status" value="1"/>
</dbReference>
<dbReference type="RefSeq" id="WP_037443567.1">
    <property type="nucleotide sequence ID" value="NZ_JNFF01000109.1"/>
</dbReference>
<dbReference type="PROSITE" id="PS01124">
    <property type="entry name" value="HTH_ARAC_FAMILY_2"/>
    <property type="match status" value="1"/>
</dbReference>
<proteinExistence type="predicted"/>
<dbReference type="PANTHER" id="PTHR43280:SF31">
    <property type="entry name" value="TRANSCRIPTIONAL REGULATORY PROTEIN"/>
    <property type="match status" value="1"/>
</dbReference>
<keyword evidence="1" id="KW-0805">Transcription regulation</keyword>
<dbReference type="AlphaFoldDB" id="A0A081PDG3"/>
<dbReference type="InterPro" id="IPR009057">
    <property type="entry name" value="Homeodomain-like_sf"/>
</dbReference>
<accession>A0A081PDG3</accession>
<name>A0A081PDG3_9SPHI</name>
<evidence type="ECO:0000256" key="3">
    <source>
        <dbReference type="ARBA" id="ARBA00023163"/>
    </source>
</evidence>
<evidence type="ECO:0000256" key="1">
    <source>
        <dbReference type="ARBA" id="ARBA00023015"/>
    </source>
</evidence>
<dbReference type="PROSITE" id="PS00041">
    <property type="entry name" value="HTH_ARAC_FAMILY_1"/>
    <property type="match status" value="1"/>
</dbReference>
<gene>
    <name evidence="5" type="ORF">N180_20330</name>
</gene>
<evidence type="ECO:0000313" key="6">
    <source>
        <dbReference type="Proteomes" id="UP000028007"/>
    </source>
</evidence>
<dbReference type="eggNOG" id="COG2207">
    <property type="taxonomic scope" value="Bacteria"/>
</dbReference>
<keyword evidence="2" id="KW-0238">DNA-binding</keyword>
<evidence type="ECO:0000313" key="5">
    <source>
        <dbReference type="EMBL" id="KEQ28736.1"/>
    </source>
</evidence>
<evidence type="ECO:0000256" key="2">
    <source>
        <dbReference type="ARBA" id="ARBA00023125"/>
    </source>
</evidence>
<feature type="domain" description="HTH araC/xylS-type" evidence="4">
    <location>
        <begin position="75"/>
        <end position="176"/>
    </location>
</feature>
<sequence>MQLHIKNMVCDRCILIVGQQLKQLGFEIEQISLGLVNVEPEPNQQQRIQIASAMQVLGFELIDKEKDKLTEQIKNQVISIIHQSPLNELKQSPAQLVAERLNKDYAYLSRLFSEIEGTTIEKYIIQQKVEKVKELLEYGEYNLSEIAFQMGYSSSAHLSTQFKSVTGLSPSKYKALPPGKRKPLDQVI</sequence>
<organism evidence="5 6">
    <name type="scientific">Pedobacter antarcticus 4BY</name>
    <dbReference type="NCBI Taxonomy" id="1358423"/>
    <lineage>
        <taxon>Bacteria</taxon>
        <taxon>Pseudomonadati</taxon>
        <taxon>Bacteroidota</taxon>
        <taxon>Sphingobacteriia</taxon>
        <taxon>Sphingobacteriales</taxon>
        <taxon>Sphingobacteriaceae</taxon>
        <taxon>Pedobacter</taxon>
    </lineage>
</organism>
<reference evidence="5 6" key="1">
    <citation type="journal article" date="1992" name="Int. J. Syst. Bacteriol.">
        <title>Sphingobacterium antarcticus sp. nov. a Psychrotrophic Bacterium from the Soils of Schirmacher Oasis, Antarctica.</title>
        <authorList>
            <person name="Shivaji S."/>
            <person name="Ray M.K."/>
            <person name="Rao N.S."/>
            <person name="Saiserr L."/>
            <person name="Jagannadham M.V."/>
            <person name="Kumar G.S."/>
            <person name="Reddy G."/>
            <person name="Bhargava P.M."/>
        </authorList>
    </citation>
    <scope>NUCLEOTIDE SEQUENCE [LARGE SCALE GENOMIC DNA]</scope>
    <source>
        <strain evidence="5 6">4BY</strain>
    </source>
</reference>
<dbReference type="InterPro" id="IPR018060">
    <property type="entry name" value="HTH_AraC"/>
</dbReference>
<dbReference type="GO" id="GO:0003700">
    <property type="term" value="F:DNA-binding transcription factor activity"/>
    <property type="evidence" value="ECO:0007669"/>
    <property type="project" value="InterPro"/>
</dbReference>
<dbReference type="InterPro" id="IPR018062">
    <property type="entry name" value="HTH_AraC-typ_CS"/>
</dbReference>
<keyword evidence="3" id="KW-0804">Transcription</keyword>
<dbReference type="Proteomes" id="UP000028007">
    <property type="component" value="Unassembled WGS sequence"/>
</dbReference>
<keyword evidence="6" id="KW-1185">Reference proteome</keyword>
<protein>
    <submittedName>
        <fullName evidence="5">AraC family transcriptional regulator</fullName>
    </submittedName>
</protein>
<dbReference type="PANTHER" id="PTHR43280">
    <property type="entry name" value="ARAC-FAMILY TRANSCRIPTIONAL REGULATOR"/>
    <property type="match status" value="1"/>
</dbReference>
<dbReference type="SMART" id="SM00342">
    <property type="entry name" value="HTH_ARAC"/>
    <property type="match status" value="1"/>
</dbReference>
<dbReference type="Pfam" id="PF12833">
    <property type="entry name" value="HTH_18"/>
    <property type="match status" value="1"/>
</dbReference>
<dbReference type="GO" id="GO:0043565">
    <property type="term" value="F:sequence-specific DNA binding"/>
    <property type="evidence" value="ECO:0007669"/>
    <property type="project" value="InterPro"/>
</dbReference>
<evidence type="ECO:0000259" key="4">
    <source>
        <dbReference type="PROSITE" id="PS01124"/>
    </source>
</evidence>
<comment type="caution">
    <text evidence="5">The sequence shown here is derived from an EMBL/GenBank/DDBJ whole genome shotgun (WGS) entry which is preliminary data.</text>
</comment>
<dbReference type="OrthoDB" id="952277at2"/>
<dbReference type="Gene3D" id="1.10.10.60">
    <property type="entry name" value="Homeodomain-like"/>
    <property type="match status" value="1"/>
</dbReference>